<reference evidence="1 2" key="1">
    <citation type="submission" date="2017-10" db="EMBL/GenBank/DDBJ databases">
        <title>Bacillus sp. nov., a halophilic bacterium isolated from a Keqin Lake.</title>
        <authorList>
            <person name="Wang H."/>
        </authorList>
    </citation>
    <scope>NUCLEOTIDE SEQUENCE [LARGE SCALE GENOMIC DNA]</scope>
    <source>
        <strain evidence="1 2">KQ-12</strain>
    </source>
</reference>
<dbReference type="AlphaFoldDB" id="A0A323TII0"/>
<sequence>MLENLKKTGKLKLNKSDSSDLFNVLNGFKLRHSSAKDKTEYIKDIFYPWIFSKQLSALDASTL</sequence>
<comment type="caution">
    <text evidence="1">The sequence shown here is derived from an EMBL/GenBank/DDBJ whole genome shotgun (WGS) entry which is preliminary data.</text>
</comment>
<proteinExistence type="predicted"/>
<dbReference type="Proteomes" id="UP000248214">
    <property type="component" value="Unassembled WGS sequence"/>
</dbReference>
<evidence type="ECO:0000313" key="1">
    <source>
        <dbReference type="EMBL" id="PYZ94932.1"/>
    </source>
</evidence>
<dbReference type="RefSeq" id="WP_110608567.1">
    <property type="nucleotide sequence ID" value="NZ_PDOD01000001.1"/>
</dbReference>
<accession>A0A323TII0</accession>
<dbReference type="OrthoDB" id="8479006at2"/>
<gene>
    <name evidence="1" type="ORF">CR194_05260</name>
</gene>
<keyword evidence="2" id="KW-1185">Reference proteome</keyword>
<evidence type="ECO:0000313" key="2">
    <source>
        <dbReference type="Proteomes" id="UP000248214"/>
    </source>
</evidence>
<organism evidence="1 2">
    <name type="scientific">Salipaludibacillus keqinensis</name>
    <dbReference type="NCBI Taxonomy" id="2045207"/>
    <lineage>
        <taxon>Bacteria</taxon>
        <taxon>Bacillati</taxon>
        <taxon>Bacillota</taxon>
        <taxon>Bacilli</taxon>
        <taxon>Bacillales</taxon>
        <taxon>Bacillaceae</taxon>
    </lineage>
</organism>
<dbReference type="EMBL" id="PDOD01000001">
    <property type="protein sequence ID" value="PYZ94932.1"/>
    <property type="molecule type" value="Genomic_DNA"/>
</dbReference>
<name>A0A323TII0_9BACI</name>
<protein>
    <submittedName>
        <fullName evidence="1">Uncharacterized protein</fullName>
    </submittedName>
</protein>